<proteinExistence type="predicted"/>
<dbReference type="EMBL" id="BJZQ01000001">
    <property type="protein sequence ID" value="GEO87974.1"/>
    <property type="molecule type" value="Genomic_DNA"/>
</dbReference>
<dbReference type="AlphaFoldDB" id="A0A512HR92"/>
<dbReference type="InterPro" id="IPR009061">
    <property type="entry name" value="DNA-bd_dom_put_sf"/>
</dbReference>
<gene>
    <name evidence="2" type="ORF">AFL01nite_03010</name>
</gene>
<dbReference type="GO" id="GO:0003677">
    <property type="term" value="F:DNA binding"/>
    <property type="evidence" value="ECO:0007669"/>
    <property type="project" value="InterPro"/>
</dbReference>
<comment type="caution">
    <text evidence="2">The sequence shown here is derived from an EMBL/GenBank/DDBJ whole genome shotgun (WGS) entry which is preliminary data.</text>
</comment>
<evidence type="ECO:0000313" key="2">
    <source>
        <dbReference type="EMBL" id="GEO87974.1"/>
    </source>
</evidence>
<organism evidence="2 3">
    <name type="scientific">Aeromicrobium flavum</name>
    <dbReference type="NCBI Taxonomy" id="416568"/>
    <lineage>
        <taxon>Bacteria</taxon>
        <taxon>Bacillati</taxon>
        <taxon>Actinomycetota</taxon>
        <taxon>Actinomycetes</taxon>
        <taxon>Propionibacteriales</taxon>
        <taxon>Nocardioidaceae</taxon>
        <taxon>Aeromicrobium</taxon>
    </lineage>
</organism>
<dbReference type="OrthoDB" id="4870800at2"/>
<dbReference type="SUPFAM" id="SSF46955">
    <property type="entry name" value="Putative DNA-binding domain"/>
    <property type="match status" value="1"/>
</dbReference>
<dbReference type="InterPro" id="IPR041657">
    <property type="entry name" value="HTH_17"/>
</dbReference>
<evidence type="ECO:0000259" key="1">
    <source>
        <dbReference type="Pfam" id="PF12728"/>
    </source>
</evidence>
<protein>
    <recommendedName>
        <fullName evidence="1">Helix-turn-helix domain-containing protein</fullName>
    </recommendedName>
</protein>
<feature type="domain" description="Helix-turn-helix" evidence="1">
    <location>
        <begin position="11"/>
        <end position="59"/>
    </location>
</feature>
<sequence length="66" mass="7519">MATTKKKLPVYVSLEEAAEILSVSTKTVRRRISDGTIPAYHCGRRPIRIRLEDLEGALRRIPAIDW</sequence>
<reference evidence="2 3" key="1">
    <citation type="submission" date="2019-07" db="EMBL/GenBank/DDBJ databases">
        <title>Whole genome shotgun sequence of Aeromicrobium flavum NBRC 107625.</title>
        <authorList>
            <person name="Hosoyama A."/>
            <person name="Uohara A."/>
            <person name="Ohji S."/>
            <person name="Ichikawa N."/>
        </authorList>
    </citation>
    <scope>NUCLEOTIDE SEQUENCE [LARGE SCALE GENOMIC DNA]</scope>
    <source>
        <strain evidence="2 3">NBRC 107625</strain>
    </source>
</reference>
<accession>A0A512HR92</accession>
<dbReference type="NCBIfam" id="TIGR01764">
    <property type="entry name" value="excise"/>
    <property type="match status" value="1"/>
</dbReference>
<dbReference type="InterPro" id="IPR010093">
    <property type="entry name" value="SinI_DNA-bd"/>
</dbReference>
<name>A0A512HR92_9ACTN</name>
<dbReference type="RefSeq" id="WP_143914980.1">
    <property type="nucleotide sequence ID" value="NZ_BAAAYQ010000001.1"/>
</dbReference>
<keyword evidence="3" id="KW-1185">Reference proteome</keyword>
<dbReference type="Pfam" id="PF12728">
    <property type="entry name" value="HTH_17"/>
    <property type="match status" value="1"/>
</dbReference>
<dbReference type="Proteomes" id="UP000321769">
    <property type="component" value="Unassembled WGS sequence"/>
</dbReference>
<evidence type="ECO:0000313" key="3">
    <source>
        <dbReference type="Proteomes" id="UP000321769"/>
    </source>
</evidence>